<keyword evidence="1" id="KW-0472">Membrane</keyword>
<dbReference type="Proteomes" id="UP000664534">
    <property type="component" value="Unassembled WGS sequence"/>
</dbReference>
<organism evidence="2 3">
    <name type="scientific">Imshaugia aleurites</name>
    <dbReference type="NCBI Taxonomy" id="172621"/>
    <lineage>
        <taxon>Eukaryota</taxon>
        <taxon>Fungi</taxon>
        <taxon>Dikarya</taxon>
        <taxon>Ascomycota</taxon>
        <taxon>Pezizomycotina</taxon>
        <taxon>Lecanoromycetes</taxon>
        <taxon>OSLEUM clade</taxon>
        <taxon>Lecanoromycetidae</taxon>
        <taxon>Lecanorales</taxon>
        <taxon>Lecanorineae</taxon>
        <taxon>Parmeliaceae</taxon>
        <taxon>Imshaugia</taxon>
    </lineage>
</organism>
<protein>
    <submittedName>
        <fullName evidence="2">ADP-ribosylation factor GTPase activating protein, ER-Golgi transport</fullName>
    </submittedName>
</protein>
<name>A0A8H3J7Z2_9LECA</name>
<dbReference type="AlphaFoldDB" id="A0A8H3J7Z2"/>
<dbReference type="PANTHER" id="PTHR37577">
    <property type="entry name" value="INTEGRAL MEMBRANE PROTEIN"/>
    <property type="match status" value="1"/>
</dbReference>
<proteinExistence type="predicted"/>
<reference evidence="2" key="1">
    <citation type="submission" date="2021-03" db="EMBL/GenBank/DDBJ databases">
        <authorList>
            <person name="Tagirdzhanova G."/>
        </authorList>
    </citation>
    <scope>NUCLEOTIDE SEQUENCE</scope>
</reference>
<evidence type="ECO:0000256" key="1">
    <source>
        <dbReference type="SAM" id="Phobius"/>
    </source>
</evidence>
<feature type="transmembrane region" description="Helical" evidence="1">
    <location>
        <begin position="252"/>
        <end position="273"/>
    </location>
</feature>
<dbReference type="EMBL" id="CAJPDT010000180">
    <property type="protein sequence ID" value="CAF9942324.1"/>
    <property type="molecule type" value="Genomic_DNA"/>
</dbReference>
<keyword evidence="1" id="KW-0812">Transmembrane</keyword>
<feature type="transmembrane region" description="Helical" evidence="1">
    <location>
        <begin position="33"/>
        <end position="54"/>
    </location>
</feature>
<keyword evidence="3" id="KW-1185">Reference proteome</keyword>
<keyword evidence="1" id="KW-1133">Transmembrane helix</keyword>
<comment type="caution">
    <text evidence="2">The sequence shown here is derived from an EMBL/GenBank/DDBJ whole genome shotgun (WGS) entry which is preliminary data.</text>
</comment>
<dbReference type="OrthoDB" id="5427664at2759"/>
<feature type="transmembrane region" description="Helical" evidence="1">
    <location>
        <begin position="66"/>
        <end position="85"/>
    </location>
</feature>
<dbReference type="InterPro" id="IPR053018">
    <property type="entry name" value="Elsinochrome_Biosynth-Asso"/>
</dbReference>
<evidence type="ECO:0000313" key="3">
    <source>
        <dbReference type="Proteomes" id="UP000664534"/>
    </source>
</evidence>
<evidence type="ECO:0000313" key="2">
    <source>
        <dbReference type="EMBL" id="CAF9942324.1"/>
    </source>
</evidence>
<feature type="transmembrane region" description="Helical" evidence="1">
    <location>
        <begin position="91"/>
        <end position="114"/>
    </location>
</feature>
<sequence length="284" mass="32152">MLKSVASDQQIVTGLSILAAGYAKRCTINVYHWQVVVYLAWMSSGTHLITLSVLRTYLREKHILRVARVAGMLILFFMLCIAIVPTGSQTYYSIITGYFYGDYSACGVPSACFWRFKYWNGWRWDAGLSLFLLVSNYTARAAALFESSEAFFTRNIRDRLLGKVGRALDRKVQQIRDRDAHQQKASWAQILSYRTYLATYAVTLASLELYSSFLAPLLWVLLNLVWGSLQLLNPRTGLAEQGQIAEENTFGFGQIIPLMLLALPLVAAFDAYYGRLNPNLRARV</sequence>
<gene>
    <name evidence="2" type="primary">GLO3_1</name>
    <name evidence="2" type="ORF">IMSHALPRED_003617</name>
</gene>
<dbReference type="PANTHER" id="PTHR37577:SF1">
    <property type="entry name" value="INTEGRAL MEMBRANE PROTEIN"/>
    <property type="match status" value="1"/>
</dbReference>
<accession>A0A8H3J7Z2</accession>